<feature type="signal peptide" evidence="1">
    <location>
        <begin position="1"/>
        <end position="34"/>
    </location>
</feature>
<keyword evidence="3" id="KW-1185">Reference proteome</keyword>
<evidence type="ECO:0000313" key="3">
    <source>
        <dbReference type="Proteomes" id="UP001600165"/>
    </source>
</evidence>
<proteinExistence type="predicted"/>
<protein>
    <submittedName>
        <fullName evidence="2">DUF3122 domain-containing protein</fullName>
    </submittedName>
</protein>
<keyword evidence="1" id="KW-0732">Signal</keyword>
<organism evidence="2 3">
    <name type="scientific">Almyronema epifaneia S1</name>
    <dbReference type="NCBI Taxonomy" id="2991925"/>
    <lineage>
        <taxon>Bacteria</taxon>
        <taxon>Bacillati</taxon>
        <taxon>Cyanobacteriota</taxon>
        <taxon>Cyanophyceae</taxon>
        <taxon>Nodosilineales</taxon>
        <taxon>Nodosilineaceae</taxon>
        <taxon>Almyronema</taxon>
        <taxon>Almyronema epifaneia</taxon>
    </lineage>
</organism>
<evidence type="ECO:0000256" key="1">
    <source>
        <dbReference type="SAM" id="SignalP"/>
    </source>
</evidence>
<dbReference type="RefSeq" id="WP_377963908.1">
    <property type="nucleotide sequence ID" value="NZ_JBHZOL010000061.1"/>
</dbReference>
<feature type="chain" id="PRO_5047031204" evidence="1">
    <location>
        <begin position="35"/>
        <end position="183"/>
    </location>
</feature>
<dbReference type="Proteomes" id="UP001600165">
    <property type="component" value="Unassembled WGS sequence"/>
</dbReference>
<accession>A0ABW6IDQ4</accession>
<dbReference type="InterPro" id="IPR021469">
    <property type="entry name" value="DUF3122"/>
</dbReference>
<dbReference type="Pfam" id="PF11320">
    <property type="entry name" value="DUF3122"/>
    <property type="match status" value="1"/>
</dbReference>
<comment type="caution">
    <text evidence="2">The sequence shown here is derived from an EMBL/GenBank/DDBJ whole genome shotgun (WGS) entry which is preliminary data.</text>
</comment>
<evidence type="ECO:0000313" key="2">
    <source>
        <dbReference type="EMBL" id="MFE4106291.1"/>
    </source>
</evidence>
<gene>
    <name evidence="2" type="ORF">ACFVKH_08390</name>
</gene>
<dbReference type="EMBL" id="JBHZOL010000061">
    <property type="protein sequence ID" value="MFE4106291.1"/>
    <property type="molecule type" value="Genomic_DNA"/>
</dbReference>
<sequence length="183" mass="20061">MTYHTRKVVSLLAATALVGLFFLCAVLQTPPALAAIRQLEEAPGQIVYQARQTVPDQQGDRWQLIAFNRVRPNGQTSFYLRLVGFPGKAEIDRSRSLLLTSSLGQRLTAQEASSQIFTDAAAAAPNIGQYDLKPIVSQLAAAVPLQLTLPTLNQDDVLLTLTPAYIQEWKTVAAYEPLFLPPE</sequence>
<name>A0ABW6IDQ4_9CYAN</name>
<reference evidence="2 3" key="1">
    <citation type="submission" date="2024-10" db="EMBL/GenBank/DDBJ databases">
        <authorList>
            <person name="Ratan Roy A."/>
            <person name="Morales Sandoval P.H."/>
            <person name="De Los Santos Villalobos S."/>
            <person name="Chakraborty S."/>
            <person name="Mukherjee J."/>
        </authorList>
    </citation>
    <scope>NUCLEOTIDE SEQUENCE [LARGE SCALE GENOMIC DNA]</scope>
    <source>
        <strain evidence="2 3">S1</strain>
    </source>
</reference>